<protein>
    <submittedName>
        <fullName evidence="2">Uncharacterized protein</fullName>
    </submittedName>
</protein>
<evidence type="ECO:0000313" key="2">
    <source>
        <dbReference type="EMBL" id="ROL51844.1"/>
    </source>
</evidence>
<feature type="region of interest" description="Disordered" evidence="1">
    <location>
        <begin position="30"/>
        <end position="64"/>
    </location>
</feature>
<proteinExistence type="predicted"/>
<accession>A0A3N0Z127</accession>
<dbReference type="EMBL" id="RJVU01018281">
    <property type="protein sequence ID" value="ROL51844.1"/>
    <property type="molecule type" value="Genomic_DNA"/>
</dbReference>
<dbReference type="AlphaFoldDB" id="A0A3N0Z127"/>
<comment type="caution">
    <text evidence="2">The sequence shown here is derived from an EMBL/GenBank/DDBJ whole genome shotgun (WGS) entry which is preliminary data.</text>
</comment>
<gene>
    <name evidence="2" type="ORF">DPX16_19363</name>
</gene>
<reference evidence="2 3" key="1">
    <citation type="submission" date="2018-10" db="EMBL/GenBank/DDBJ databases">
        <title>Genome assembly for a Yunnan-Guizhou Plateau 3E fish, Anabarilius grahami (Regan), and its evolutionary and genetic applications.</title>
        <authorList>
            <person name="Jiang W."/>
        </authorList>
    </citation>
    <scope>NUCLEOTIDE SEQUENCE [LARGE SCALE GENOMIC DNA]</scope>
    <source>
        <strain evidence="2">AG-KIZ</strain>
        <tissue evidence="2">Muscle</tissue>
    </source>
</reference>
<evidence type="ECO:0000256" key="1">
    <source>
        <dbReference type="SAM" id="MobiDB-lite"/>
    </source>
</evidence>
<evidence type="ECO:0000313" key="3">
    <source>
        <dbReference type="Proteomes" id="UP000281406"/>
    </source>
</evidence>
<dbReference type="Proteomes" id="UP000281406">
    <property type="component" value="Unassembled WGS sequence"/>
</dbReference>
<keyword evidence="3" id="KW-1185">Reference proteome</keyword>
<organism evidence="2 3">
    <name type="scientific">Anabarilius grahami</name>
    <name type="common">Kanglang fish</name>
    <name type="synonym">Barilius grahami</name>
    <dbReference type="NCBI Taxonomy" id="495550"/>
    <lineage>
        <taxon>Eukaryota</taxon>
        <taxon>Metazoa</taxon>
        <taxon>Chordata</taxon>
        <taxon>Craniata</taxon>
        <taxon>Vertebrata</taxon>
        <taxon>Euteleostomi</taxon>
        <taxon>Actinopterygii</taxon>
        <taxon>Neopterygii</taxon>
        <taxon>Teleostei</taxon>
        <taxon>Ostariophysi</taxon>
        <taxon>Cypriniformes</taxon>
        <taxon>Xenocyprididae</taxon>
        <taxon>Xenocypridinae</taxon>
        <taxon>Xenocypridinae incertae sedis</taxon>
        <taxon>Anabarilius</taxon>
    </lineage>
</organism>
<name>A0A3N0Z127_ANAGA</name>
<sequence length="64" mass="7454">MNCTENFLSKELIHQGKPRVDMVNLITQGLQKEQDKIKKEQDEEEKKDHKSVRDEDGSEGQRNA</sequence>
<feature type="compositionally biased region" description="Basic and acidic residues" evidence="1">
    <location>
        <begin position="32"/>
        <end position="55"/>
    </location>
</feature>